<gene>
    <name evidence="1" type="ORF">BDM02DRAFT_3108709</name>
</gene>
<evidence type="ECO:0000313" key="2">
    <source>
        <dbReference type="Proteomes" id="UP000886501"/>
    </source>
</evidence>
<name>A0ACB6ZSL7_THEGA</name>
<comment type="caution">
    <text evidence="1">The sequence shown here is derived from an EMBL/GenBank/DDBJ whole genome shotgun (WGS) entry which is preliminary data.</text>
</comment>
<sequence>MTVHRFIVLSGCFGAGGYIPSSALVPLADLVPIQQPLSRNTNPLSCLPSLIFSHGCSSHPPRYHSDRLSFVFQCTDTYHRTEPNLSLVASFHPSSSLVSLVDA</sequence>
<dbReference type="Proteomes" id="UP000886501">
    <property type="component" value="Unassembled WGS sequence"/>
</dbReference>
<reference evidence="1" key="1">
    <citation type="submission" date="2019-10" db="EMBL/GenBank/DDBJ databases">
        <authorList>
            <consortium name="DOE Joint Genome Institute"/>
            <person name="Kuo A."/>
            <person name="Miyauchi S."/>
            <person name="Kiss E."/>
            <person name="Drula E."/>
            <person name="Kohler A."/>
            <person name="Sanchez-Garcia M."/>
            <person name="Andreopoulos B."/>
            <person name="Barry K.W."/>
            <person name="Bonito G."/>
            <person name="Buee M."/>
            <person name="Carver A."/>
            <person name="Chen C."/>
            <person name="Cichocki N."/>
            <person name="Clum A."/>
            <person name="Culley D."/>
            <person name="Crous P.W."/>
            <person name="Fauchery L."/>
            <person name="Girlanda M."/>
            <person name="Hayes R."/>
            <person name="Keri Z."/>
            <person name="Labutti K."/>
            <person name="Lipzen A."/>
            <person name="Lombard V."/>
            <person name="Magnuson J."/>
            <person name="Maillard F."/>
            <person name="Morin E."/>
            <person name="Murat C."/>
            <person name="Nolan M."/>
            <person name="Ohm R."/>
            <person name="Pangilinan J."/>
            <person name="Pereira M."/>
            <person name="Perotto S."/>
            <person name="Peter M."/>
            <person name="Riley R."/>
            <person name="Sitrit Y."/>
            <person name="Stielow B."/>
            <person name="Szollosi G."/>
            <person name="Zifcakova L."/>
            <person name="Stursova M."/>
            <person name="Spatafora J.W."/>
            <person name="Tedersoo L."/>
            <person name="Vaario L.-M."/>
            <person name="Yamada A."/>
            <person name="Yan M."/>
            <person name="Wang P."/>
            <person name="Xu J."/>
            <person name="Bruns T."/>
            <person name="Baldrian P."/>
            <person name="Vilgalys R."/>
            <person name="Henrissat B."/>
            <person name="Grigoriev I.V."/>
            <person name="Hibbett D."/>
            <person name="Nagy L.G."/>
            <person name="Martin F.M."/>
        </authorList>
    </citation>
    <scope>NUCLEOTIDE SEQUENCE</scope>
    <source>
        <strain evidence="1">P2</strain>
    </source>
</reference>
<evidence type="ECO:0000313" key="1">
    <source>
        <dbReference type="EMBL" id="KAF9652641.1"/>
    </source>
</evidence>
<protein>
    <submittedName>
        <fullName evidence="1">Uncharacterized protein</fullName>
    </submittedName>
</protein>
<reference evidence="1" key="2">
    <citation type="journal article" date="2020" name="Nat. Commun.">
        <title>Large-scale genome sequencing of mycorrhizal fungi provides insights into the early evolution of symbiotic traits.</title>
        <authorList>
            <person name="Miyauchi S."/>
            <person name="Kiss E."/>
            <person name="Kuo A."/>
            <person name="Drula E."/>
            <person name="Kohler A."/>
            <person name="Sanchez-Garcia M."/>
            <person name="Morin E."/>
            <person name="Andreopoulos B."/>
            <person name="Barry K.W."/>
            <person name="Bonito G."/>
            <person name="Buee M."/>
            <person name="Carver A."/>
            <person name="Chen C."/>
            <person name="Cichocki N."/>
            <person name="Clum A."/>
            <person name="Culley D."/>
            <person name="Crous P.W."/>
            <person name="Fauchery L."/>
            <person name="Girlanda M."/>
            <person name="Hayes R.D."/>
            <person name="Keri Z."/>
            <person name="LaButti K."/>
            <person name="Lipzen A."/>
            <person name="Lombard V."/>
            <person name="Magnuson J."/>
            <person name="Maillard F."/>
            <person name="Murat C."/>
            <person name="Nolan M."/>
            <person name="Ohm R.A."/>
            <person name="Pangilinan J."/>
            <person name="Pereira M.F."/>
            <person name="Perotto S."/>
            <person name="Peter M."/>
            <person name="Pfister S."/>
            <person name="Riley R."/>
            <person name="Sitrit Y."/>
            <person name="Stielow J.B."/>
            <person name="Szollosi G."/>
            <person name="Zifcakova L."/>
            <person name="Stursova M."/>
            <person name="Spatafora J.W."/>
            <person name="Tedersoo L."/>
            <person name="Vaario L.M."/>
            <person name="Yamada A."/>
            <person name="Yan M."/>
            <person name="Wang P."/>
            <person name="Xu J."/>
            <person name="Bruns T."/>
            <person name="Baldrian P."/>
            <person name="Vilgalys R."/>
            <person name="Dunand C."/>
            <person name="Henrissat B."/>
            <person name="Grigoriev I.V."/>
            <person name="Hibbett D."/>
            <person name="Nagy L.G."/>
            <person name="Martin F.M."/>
        </authorList>
    </citation>
    <scope>NUCLEOTIDE SEQUENCE</scope>
    <source>
        <strain evidence="1">P2</strain>
    </source>
</reference>
<organism evidence="1 2">
    <name type="scientific">Thelephora ganbajun</name>
    <name type="common">Ganba fungus</name>
    <dbReference type="NCBI Taxonomy" id="370292"/>
    <lineage>
        <taxon>Eukaryota</taxon>
        <taxon>Fungi</taxon>
        <taxon>Dikarya</taxon>
        <taxon>Basidiomycota</taxon>
        <taxon>Agaricomycotina</taxon>
        <taxon>Agaricomycetes</taxon>
        <taxon>Thelephorales</taxon>
        <taxon>Thelephoraceae</taxon>
        <taxon>Thelephora</taxon>
    </lineage>
</organism>
<dbReference type="EMBL" id="MU117967">
    <property type="protein sequence ID" value="KAF9652641.1"/>
    <property type="molecule type" value="Genomic_DNA"/>
</dbReference>
<keyword evidence="2" id="KW-1185">Reference proteome</keyword>
<proteinExistence type="predicted"/>
<accession>A0ACB6ZSL7</accession>